<dbReference type="EMBL" id="MU825400">
    <property type="protein sequence ID" value="KAJ7392672.1"/>
    <property type="molecule type" value="Genomic_DNA"/>
</dbReference>
<evidence type="ECO:0000256" key="1">
    <source>
        <dbReference type="SAM" id="MobiDB-lite"/>
    </source>
</evidence>
<dbReference type="AlphaFoldDB" id="A0A9X0A3F6"/>
<sequence length="359" mass="41009">MVIPEEASHVFDADFLTKSKWSTLKNFVYSLQPHKGGGCSHVMKEVRNIAEGSGTMTSEDQVKEQVTVMAQHAIDTLQSTAQILSHQLQEELTLYERFYKLWNDYREKQRASGDLERKDEVPVVGKKLLSTLDERDTDVINKELPEWRAEGYSPGRAVQGGHDDNSGAGPTKPGETAVQPSTSQSKMKKRGKVKNYSRRQLLLKQKAVMDKVLHVDSRIEDLRNIFVEMDEPPSHQNPKQNYYTRQSQGVQGIPPTTSQDFYFPLQTHSVALPSLPQGLQIQGTVDHHPVKQEKENRHAHVESTREEEHNEFTQLPSMNNSTWQRRQSVAKFPSQKSLRKSVTEQQTRLPLLNINWTVM</sequence>
<protein>
    <submittedName>
        <fullName evidence="2">Uncharacterized protein</fullName>
    </submittedName>
</protein>
<comment type="caution">
    <text evidence="2">The sequence shown here is derived from an EMBL/GenBank/DDBJ whole genome shotgun (WGS) entry which is preliminary data.</text>
</comment>
<organism evidence="2 3">
    <name type="scientific">Desmophyllum pertusum</name>
    <dbReference type="NCBI Taxonomy" id="174260"/>
    <lineage>
        <taxon>Eukaryota</taxon>
        <taxon>Metazoa</taxon>
        <taxon>Cnidaria</taxon>
        <taxon>Anthozoa</taxon>
        <taxon>Hexacorallia</taxon>
        <taxon>Scleractinia</taxon>
        <taxon>Caryophylliina</taxon>
        <taxon>Caryophylliidae</taxon>
        <taxon>Desmophyllum</taxon>
    </lineage>
</organism>
<keyword evidence="3" id="KW-1185">Reference proteome</keyword>
<reference evidence="2" key="1">
    <citation type="submission" date="2023-01" db="EMBL/GenBank/DDBJ databases">
        <title>Genome assembly of the deep-sea coral Lophelia pertusa.</title>
        <authorList>
            <person name="Herrera S."/>
            <person name="Cordes E."/>
        </authorList>
    </citation>
    <scope>NUCLEOTIDE SEQUENCE</scope>
    <source>
        <strain evidence="2">USNM1676648</strain>
        <tissue evidence="2">Polyp</tissue>
    </source>
</reference>
<feature type="region of interest" description="Disordered" evidence="1">
    <location>
        <begin position="143"/>
        <end position="195"/>
    </location>
</feature>
<dbReference type="Proteomes" id="UP001163046">
    <property type="component" value="Unassembled WGS sequence"/>
</dbReference>
<accession>A0A9X0A3F6</accession>
<dbReference type="OrthoDB" id="10560120at2759"/>
<evidence type="ECO:0000313" key="2">
    <source>
        <dbReference type="EMBL" id="KAJ7392672.1"/>
    </source>
</evidence>
<evidence type="ECO:0000313" key="3">
    <source>
        <dbReference type="Proteomes" id="UP001163046"/>
    </source>
</evidence>
<feature type="compositionally biased region" description="Basic residues" evidence="1">
    <location>
        <begin position="186"/>
        <end position="195"/>
    </location>
</feature>
<name>A0A9X0A3F6_9CNID</name>
<proteinExistence type="predicted"/>
<gene>
    <name evidence="2" type="ORF">OS493_010323</name>
</gene>